<dbReference type="Proteomes" id="UP001206925">
    <property type="component" value="Unassembled WGS sequence"/>
</dbReference>
<gene>
    <name evidence="1" type="ORF">M8C21_022184</name>
</gene>
<dbReference type="AlphaFoldDB" id="A0AAD5GK15"/>
<accession>A0AAD5GK15</accession>
<proteinExistence type="predicted"/>
<reference evidence="1" key="1">
    <citation type="submission" date="2022-06" db="EMBL/GenBank/DDBJ databases">
        <title>Uncovering the hologenomic basis of an extraordinary plant invasion.</title>
        <authorList>
            <person name="Bieker V.C."/>
            <person name="Martin M.D."/>
            <person name="Gilbert T."/>
            <person name="Hodgins K."/>
            <person name="Battlay P."/>
            <person name="Petersen B."/>
            <person name="Wilson J."/>
        </authorList>
    </citation>
    <scope>NUCLEOTIDE SEQUENCE</scope>
    <source>
        <strain evidence="1">AA19_3_7</strain>
        <tissue evidence="1">Leaf</tissue>
    </source>
</reference>
<dbReference type="EMBL" id="JAMZMK010007154">
    <property type="protein sequence ID" value="KAI7745707.1"/>
    <property type="molecule type" value="Genomic_DNA"/>
</dbReference>
<organism evidence="1 2">
    <name type="scientific">Ambrosia artemisiifolia</name>
    <name type="common">Common ragweed</name>
    <dbReference type="NCBI Taxonomy" id="4212"/>
    <lineage>
        <taxon>Eukaryota</taxon>
        <taxon>Viridiplantae</taxon>
        <taxon>Streptophyta</taxon>
        <taxon>Embryophyta</taxon>
        <taxon>Tracheophyta</taxon>
        <taxon>Spermatophyta</taxon>
        <taxon>Magnoliopsida</taxon>
        <taxon>eudicotyledons</taxon>
        <taxon>Gunneridae</taxon>
        <taxon>Pentapetalae</taxon>
        <taxon>asterids</taxon>
        <taxon>campanulids</taxon>
        <taxon>Asterales</taxon>
        <taxon>Asteraceae</taxon>
        <taxon>Asteroideae</taxon>
        <taxon>Heliantheae alliance</taxon>
        <taxon>Heliantheae</taxon>
        <taxon>Ambrosia</taxon>
    </lineage>
</organism>
<protein>
    <submittedName>
        <fullName evidence="1">Uncharacterized protein</fullName>
    </submittedName>
</protein>
<comment type="caution">
    <text evidence="1">The sequence shown here is derived from an EMBL/GenBank/DDBJ whole genome shotgun (WGS) entry which is preliminary data.</text>
</comment>
<evidence type="ECO:0000313" key="2">
    <source>
        <dbReference type="Proteomes" id="UP001206925"/>
    </source>
</evidence>
<sequence>MVKIPIVLRWRLVVTEHRDTIGFRSNHLRWKVINNNHQFKAGKVVKGQDLSQHRLTRSTLVNTARSRSMREGILII</sequence>
<keyword evidence="2" id="KW-1185">Reference proteome</keyword>
<name>A0AAD5GK15_AMBAR</name>
<evidence type="ECO:0000313" key="1">
    <source>
        <dbReference type="EMBL" id="KAI7745707.1"/>
    </source>
</evidence>